<gene>
    <name evidence="2" type="ORF">L0M17_09560</name>
</gene>
<proteinExistence type="predicted"/>
<dbReference type="Proteomes" id="UP001202922">
    <property type="component" value="Unassembled WGS sequence"/>
</dbReference>
<accession>A0ABS9U0I9</accession>
<organism evidence="2 3">
    <name type="scientific">Sinomonas terrae</name>
    <dbReference type="NCBI Taxonomy" id="2908838"/>
    <lineage>
        <taxon>Bacteria</taxon>
        <taxon>Bacillati</taxon>
        <taxon>Actinomycetota</taxon>
        <taxon>Actinomycetes</taxon>
        <taxon>Micrococcales</taxon>
        <taxon>Micrococcaceae</taxon>
        <taxon>Sinomonas</taxon>
    </lineage>
</organism>
<protein>
    <submittedName>
        <fullName evidence="2">Uncharacterized protein</fullName>
    </submittedName>
</protein>
<keyword evidence="3" id="KW-1185">Reference proteome</keyword>
<comment type="caution">
    <text evidence="2">The sequence shown here is derived from an EMBL/GenBank/DDBJ whole genome shotgun (WGS) entry which is preliminary data.</text>
</comment>
<keyword evidence="1" id="KW-1133">Transmembrane helix</keyword>
<dbReference type="RefSeq" id="WP_241053739.1">
    <property type="nucleotide sequence ID" value="NZ_JAKZBV010000001.1"/>
</dbReference>
<keyword evidence="1" id="KW-0472">Membrane</keyword>
<evidence type="ECO:0000313" key="2">
    <source>
        <dbReference type="EMBL" id="MCH6470219.1"/>
    </source>
</evidence>
<sequence length="56" mass="5895">MYPSAVRAAASIAAQGIFLGWGPFTVQLGNFLVIVAMVVLFVAALFLPFPGGRGRK</sequence>
<name>A0ABS9U0I9_9MICC</name>
<keyword evidence="1" id="KW-0812">Transmembrane</keyword>
<evidence type="ECO:0000313" key="3">
    <source>
        <dbReference type="Proteomes" id="UP001202922"/>
    </source>
</evidence>
<feature type="transmembrane region" description="Helical" evidence="1">
    <location>
        <begin position="28"/>
        <end position="49"/>
    </location>
</feature>
<dbReference type="EMBL" id="JAKZBV010000001">
    <property type="protein sequence ID" value="MCH6470219.1"/>
    <property type="molecule type" value="Genomic_DNA"/>
</dbReference>
<evidence type="ECO:0000256" key="1">
    <source>
        <dbReference type="SAM" id="Phobius"/>
    </source>
</evidence>
<reference evidence="2 3" key="1">
    <citation type="submission" date="2022-03" db="EMBL/GenBank/DDBJ databases">
        <title>Sinomonas sp. isolated from a soil.</title>
        <authorList>
            <person name="Han J."/>
            <person name="Kim D.-U."/>
        </authorList>
    </citation>
    <scope>NUCLEOTIDE SEQUENCE [LARGE SCALE GENOMIC DNA]</scope>
    <source>
        <strain evidence="2 3">5-5</strain>
    </source>
</reference>